<dbReference type="InterPro" id="IPR050109">
    <property type="entry name" value="HTH-type_TetR-like_transc_reg"/>
</dbReference>
<organism evidence="4 5">
    <name type="scientific">Nocardia rhizosphaerihabitans</name>
    <dbReference type="NCBI Taxonomy" id="1691570"/>
    <lineage>
        <taxon>Bacteria</taxon>
        <taxon>Bacillati</taxon>
        <taxon>Actinomycetota</taxon>
        <taxon>Actinomycetes</taxon>
        <taxon>Mycobacteriales</taxon>
        <taxon>Nocardiaceae</taxon>
        <taxon>Nocardia</taxon>
    </lineage>
</organism>
<dbReference type="PRINTS" id="PR00455">
    <property type="entry name" value="HTHTETR"/>
</dbReference>
<evidence type="ECO:0000313" key="4">
    <source>
        <dbReference type="EMBL" id="GGN82265.1"/>
    </source>
</evidence>
<accession>A0ABQ2KFV1</accession>
<evidence type="ECO:0000256" key="2">
    <source>
        <dbReference type="PROSITE-ProRule" id="PRU00335"/>
    </source>
</evidence>
<reference evidence="5" key="1">
    <citation type="journal article" date="2019" name="Int. J. Syst. Evol. Microbiol.">
        <title>The Global Catalogue of Microorganisms (GCM) 10K type strain sequencing project: providing services to taxonomists for standard genome sequencing and annotation.</title>
        <authorList>
            <consortium name="The Broad Institute Genomics Platform"/>
            <consortium name="The Broad Institute Genome Sequencing Center for Infectious Disease"/>
            <person name="Wu L."/>
            <person name="Ma J."/>
        </authorList>
    </citation>
    <scope>NUCLEOTIDE SEQUENCE [LARGE SCALE GENOMIC DNA]</scope>
    <source>
        <strain evidence="5">CGMCC 4.7329</strain>
    </source>
</reference>
<dbReference type="EMBL" id="BMNE01000003">
    <property type="protein sequence ID" value="GGN82265.1"/>
    <property type="molecule type" value="Genomic_DNA"/>
</dbReference>
<feature type="DNA-binding region" description="H-T-H motif" evidence="2">
    <location>
        <begin position="28"/>
        <end position="47"/>
    </location>
</feature>
<dbReference type="Gene3D" id="1.10.357.10">
    <property type="entry name" value="Tetracycline Repressor, domain 2"/>
    <property type="match status" value="1"/>
</dbReference>
<keyword evidence="5" id="KW-1185">Reference proteome</keyword>
<dbReference type="InterPro" id="IPR009057">
    <property type="entry name" value="Homeodomain-like_sf"/>
</dbReference>
<feature type="domain" description="HTH tetR-type" evidence="3">
    <location>
        <begin position="5"/>
        <end position="65"/>
    </location>
</feature>
<dbReference type="RefSeq" id="WP_189028984.1">
    <property type="nucleotide sequence ID" value="NZ_BMNE01000003.1"/>
</dbReference>
<proteinExistence type="predicted"/>
<keyword evidence="1 2" id="KW-0238">DNA-binding</keyword>
<evidence type="ECO:0000256" key="1">
    <source>
        <dbReference type="ARBA" id="ARBA00023125"/>
    </source>
</evidence>
<dbReference type="InterPro" id="IPR036271">
    <property type="entry name" value="Tet_transcr_reg_TetR-rel_C_sf"/>
</dbReference>
<sequence length="185" mass="20196">MSRADATKARILQAATDEFAMYGIAGARVDRIAKTAAANKNLIYVYFCSKEQLFDAVLDAHVTHGLDSVPFTPDNLPEYAGQIFDYCQQHPEVIRLATWHRLERPDRDPAGTSPAREAKLEALAAVQKESGLGSDFSPTALLTLVLSIALAWNPSNATSMPASATEAESTDDRRRAIVEAVRHLL</sequence>
<dbReference type="Pfam" id="PF00440">
    <property type="entry name" value="TetR_N"/>
    <property type="match status" value="1"/>
</dbReference>
<dbReference type="InterPro" id="IPR041467">
    <property type="entry name" value="Sco4008_C"/>
</dbReference>
<gene>
    <name evidence="4" type="ORF">GCM10011610_33540</name>
</gene>
<dbReference type="Proteomes" id="UP000658127">
    <property type="component" value="Unassembled WGS sequence"/>
</dbReference>
<dbReference type="PANTHER" id="PTHR30328">
    <property type="entry name" value="TRANSCRIPTIONAL REPRESSOR"/>
    <property type="match status" value="1"/>
</dbReference>
<comment type="caution">
    <text evidence="4">The sequence shown here is derived from an EMBL/GenBank/DDBJ whole genome shotgun (WGS) entry which is preliminary data.</text>
</comment>
<dbReference type="PROSITE" id="PS50977">
    <property type="entry name" value="HTH_TETR_2"/>
    <property type="match status" value="1"/>
</dbReference>
<dbReference type="Pfam" id="PF17926">
    <property type="entry name" value="TetR_C_21"/>
    <property type="match status" value="1"/>
</dbReference>
<name>A0ABQ2KFV1_9NOCA</name>
<dbReference type="PANTHER" id="PTHR30328:SF54">
    <property type="entry name" value="HTH-TYPE TRANSCRIPTIONAL REPRESSOR SCO4008"/>
    <property type="match status" value="1"/>
</dbReference>
<protein>
    <submittedName>
        <fullName evidence="4">TetR family regulatory protein</fullName>
    </submittedName>
</protein>
<dbReference type="SUPFAM" id="SSF48498">
    <property type="entry name" value="Tetracyclin repressor-like, C-terminal domain"/>
    <property type="match status" value="1"/>
</dbReference>
<dbReference type="InterPro" id="IPR001647">
    <property type="entry name" value="HTH_TetR"/>
</dbReference>
<evidence type="ECO:0000313" key="5">
    <source>
        <dbReference type="Proteomes" id="UP000658127"/>
    </source>
</evidence>
<evidence type="ECO:0000259" key="3">
    <source>
        <dbReference type="PROSITE" id="PS50977"/>
    </source>
</evidence>
<dbReference type="SUPFAM" id="SSF46689">
    <property type="entry name" value="Homeodomain-like"/>
    <property type="match status" value="1"/>
</dbReference>